<keyword evidence="2" id="KW-1185">Reference proteome</keyword>
<evidence type="ECO:0000313" key="1">
    <source>
        <dbReference type="EMBL" id="KAL3389811.1"/>
    </source>
</evidence>
<sequence>MVIKEKSRLYFDAIYSPEKSEYQIFSELLVLVESDDDLDDELIDNRKNLMTLKEQKTIAPAKQNIAEPIKINKTGKGQPQKELSTTVPNSNLVPDLEIKELEPPAPPGKKIILPLEEDKKKARDYGKSQETEFELAEKFRIECYLPIIDKLVQSLDERLSAYREIESYFGFLRNLHTISAQELEERAQKLLELYPDDIDNNITSELLQFREFSKQFINIKDEQEKNKGDCFEVQLFHLITNRLNDLTLLAMENEMLSKLSFDDIINDFEERKARKVLI</sequence>
<gene>
    <name evidence="1" type="ORF">TKK_015174</name>
</gene>
<accession>A0ABD2WAD0</accession>
<reference evidence="1 2" key="1">
    <citation type="journal article" date="2024" name="bioRxiv">
        <title>A reference genome for Trichogramma kaykai: A tiny desert-dwelling parasitoid wasp with competing sex-ratio distorters.</title>
        <authorList>
            <person name="Culotta J."/>
            <person name="Lindsey A.R."/>
        </authorList>
    </citation>
    <scope>NUCLEOTIDE SEQUENCE [LARGE SCALE GENOMIC DNA]</scope>
    <source>
        <strain evidence="1 2">KSX58</strain>
    </source>
</reference>
<dbReference type="Proteomes" id="UP001627154">
    <property type="component" value="Unassembled WGS sequence"/>
</dbReference>
<evidence type="ECO:0000313" key="2">
    <source>
        <dbReference type="Proteomes" id="UP001627154"/>
    </source>
</evidence>
<comment type="caution">
    <text evidence="1">The sequence shown here is derived from an EMBL/GenBank/DDBJ whole genome shotgun (WGS) entry which is preliminary data.</text>
</comment>
<protein>
    <submittedName>
        <fullName evidence="1">Uncharacterized protein</fullName>
    </submittedName>
</protein>
<proteinExistence type="predicted"/>
<dbReference type="EMBL" id="JBJJXI010000122">
    <property type="protein sequence ID" value="KAL3389811.1"/>
    <property type="molecule type" value="Genomic_DNA"/>
</dbReference>
<organism evidence="1 2">
    <name type="scientific">Trichogramma kaykai</name>
    <dbReference type="NCBI Taxonomy" id="54128"/>
    <lineage>
        <taxon>Eukaryota</taxon>
        <taxon>Metazoa</taxon>
        <taxon>Ecdysozoa</taxon>
        <taxon>Arthropoda</taxon>
        <taxon>Hexapoda</taxon>
        <taxon>Insecta</taxon>
        <taxon>Pterygota</taxon>
        <taxon>Neoptera</taxon>
        <taxon>Endopterygota</taxon>
        <taxon>Hymenoptera</taxon>
        <taxon>Apocrita</taxon>
        <taxon>Proctotrupomorpha</taxon>
        <taxon>Chalcidoidea</taxon>
        <taxon>Trichogrammatidae</taxon>
        <taxon>Trichogramma</taxon>
    </lineage>
</organism>
<dbReference type="AlphaFoldDB" id="A0ABD2WAD0"/>
<name>A0ABD2WAD0_9HYME</name>